<proteinExistence type="predicted"/>
<evidence type="ECO:0000313" key="2">
    <source>
        <dbReference type="EMBL" id="SMF96480.1"/>
    </source>
</evidence>
<dbReference type="OrthoDB" id="6872781at2"/>
<organism evidence="2 3">
    <name type="scientific">Methylomagnum ishizawai</name>
    <dbReference type="NCBI Taxonomy" id="1760988"/>
    <lineage>
        <taxon>Bacteria</taxon>
        <taxon>Pseudomonadati</taxon>
        <taxon>Pseudomonadota</taxon>
        <taxon>Gammaproteobacteria</taxon>
        <taxon>Methylococcales</taxon>
        <taxon>Methylococcaceae</taxon>
        <taxon>Methylomagnum</taxon>
    </lineage>
</organism>
<name>A0A1Y6D253_9GAMM</name>
<reference evidence="2 3" key="1">
    <citation type="submission" date="2016-12" db="EMBL/GenBank/DDBJ databases">
        <authorList>
            <person name="Song W.-J."/>
            <person name="Kurnit D.M."/>
        </authorList>
    </citation>
    <scope>NUCLEOTIDE SEQUENCE [LARGE SCALE GENOMIC DNA]</scope>
    <source>
        <strain evidence="2 3">175</strain>
    </source>
</reference>
<evidence type="ECO:0000313" key="3">
    <source>
        <dbReference type="Proteomes" id="UP000192923"/>
    </source>
</evidence>
<feature type="chain" id="PRO_5013074190" evidence="1">
    <location>
        <begin position="25"/>
        <end position="140"/>
    </location>
</feature>
<sequence length="140" mass="15303">MNQSTLFRSLLGLGLLLSASAAFAATPVGLWEIRSYRESGLNFGTVNQVCYLTNGTWYSLSFPGANGEWFQKGDRIRSTAFSPQNGWNHALFGQFASNTLFTGEYIGFLNNPATQHPDTTEKGNFTAAFISRICPPNPAP</sequence>
<gene>
    <name evidence="2" type="ORF">SAMN02949497_3880</name>
</gene>
<accession>A0A1Y6D253</accession>
<protein>
    <submittedName>
        <fullName evidence="2">Uncharacterized protein</fullName>
    </submittedName>
</protein>
<evidence type="ECO:0000256" key="1">
    <source>
        <dbReference type="SAM" id="SignalP"/>
    </source>
</evidence>
<dbReference type="AlphaFoldDB" id="A0A1Y6D253"/>
<dbReference type="RefSeq" id="WP_085215363.1">
    <property type="nucleotide sequence ID" value="NZ_FXAM01000001.1"/>
</dbReference>
<keyword evidence="1" id="KW-0732">Signal</keyword>
<feature type="signal peptide" evidence="1">
    <location>
        <begin position="1"/>
        <end position="24"/>
    </location>
</feature>
<keyword evidence="3" id="KW-1185">Reference proteome</keyword>
<dbReference type="EMBL" id="FXAM01000001">
    <property type="protein sequence ID" value="SMF96480.1"/>
    <property type="molecule type" value="Genomic_DNA"/>
</dbReference>
<dbReference type="Proteomes" id="UP000192923">
    <property type="component" value="Unassembled WGS sequence"/>
</dbReference>